<proteinExistence type="predicted"/>
<protein>
    <recommendedName>
        <fullName evidence="2">ABC transporter substrate-binding protein</fullName>
    </recommendedName>
</protein>
<dbReference type="InterPro" id="IPR042245">
    <property type="entry name" value="Tgt2/MlaC_sf"/>
</dbReference>
<dbReference type="Gene3D" id="3.10.450.710">
    <property type="entry name" value="Tgt2/MlaC"/>
    <property type="match status" value="1"/>
</dbReference>
<dbReference type="EMBL" id="UOGG01000029">
    <property type="protein sequence ID" value="VAX27350.1"/>
    <property type="molecule type" value="Genomic_DNA"/>
</dbReference>
<evidence type="ECO:0008006" key="2">
    <source>
        <dbReference type="Google" id="ProtNLM"/>
    </source>
</evidence>
<dbReference type="InterPro" id="IPR008869">
    <property type="entry name" value="MlaC/ttg2D"/>
</dbReference>
<dbReference type="PANTHER" id="PTHR36573">
    <property type="entry name" value="INTERMEMBRANE PHOSPHOLIPID TRANSPORT SYSTEM BINDING PROTEIN MLAC"/>
    <property type="match status" value="1"/>
</dbReference>
<reference evidence="1" key="1">
    <citation type="submission" date="2018-06" db="EMBL/GenBank/DDBJ databases">
        <authorList>
            <person name="Zhirakovskaya E."/>
        </authorList>
    </citation>
    <scope>NUCLEOTIDE SEQUENCE</scope>
</reference>
<dbReference type="PANTHER" id="PTHR36573:SF1">
    <property type="entry name" value="INTERMEMBRANE PHOSPHOLIPID TRANSPORT SYSTEM BINDING PROTEIN MLAC"/>
    <property type="match status" value="1"/>
</dbReference>
<sequence length="203" mass="23449">MSRNIKTIFLAVLLVLSFFIDPVFADKRSPQDCVEEMLTTIQKIKTGDKLTTDEKKANRERSRKALNYLNINVISQKTLGKHWKKLSDADKTRFSKLLGDLFIYVAFPNSGKFFADLKLAFAETEIEEKTAFVPMSVRQKNEGEIEIDFYLTQNSADWKVVDVHMDGVSMRNNLRSQFKRILSKEKFSDLILRMEKKLQAAKA</sequence>
<dbReference type="AlphaFoldDB" id="A0A3B1CXE5"/>
<organism evidence="1">
    <name type="scientific">hydrothermal vent metagenome</name>
    <dbReference type="NCBI Taxonomy" id="652676"/>
    <lineage>
        <taxon>unclassified sequences</taxon>
        <taxon>metagenomes</taxon>
        <taxon>ecological metagenomes</taxon>
    </lineage>
</organism>
<accession>A0A3B1CXE5</accession>
<dbReference type="Pfam" id="PF05494">
    <property type="entry name" value="MlaC"/>
    <property type="match status" value="1"/>
</dbReference>
<evidence type="ECO:0000313" key="1">
    <source>
        <dbReference type="EMBL" id="VAX27350.1"/>
    </source>
</evidence>
<name>A0A3B1CXE5_9ZZZZ</name>
<gene>
    <name evidence="1" type="ORF">MNBD_NITROSPINAE05-656</name>
</gene>